<evidence type="ECO:0000313" key="4">
    <source>
        <dbReference type="Proteomes" id="UP000044602"/>
    </source>
</evidence>
<reference evidence="2 4" key="1">
    <citation type="submission" date="2015-05" db="EMBL/GenBank/DDBJ databases">
        <authorList>
            <person name="Wang D.B."/>
            <person name="Wang M."/>
        </authorList>
    </citation>
    <scope>NUCLEOTIDE SEQUENCE [LARGE SCALE GENOMIC DNA]</scope>
    <source>
        <strain evidence="2">VL1</strain>
    </source>
</reference>
<dbReference type="EMBL" id="CVQH01011001">
    <property type="protein sequence ID" value="CRK19640.1"/>
    <property type="molecule type" value="Genomic_DNA"/>
</dbReference>
<feature type="transmembrane region" description="Helical" evidence="1">
    <location>
        <begin position="83"/>
        <end position="106"/>
    </location>
</feature>
<keyword evidence="1" id="KW-0812">Transmembrane</keyword>
<evidence type="ECO:0008006" key="5">
    <source>
        <dbReference type="Google" id="ProtNLM"/>
    </source>
</evidence>
<evidence type="ECO:0000313" key="3">
    <source>
        <dbReference type="EMBL" id="KAG7113288.1"/>
    </source>
</evidence>
<feature type="transmembrane region" description="Helical" evidence="1">
    <location>
        <begin position="118"/>
        <end position="141"/>
    </location>
</feature>
<proteinExistence type="predicted"/>
<gene>
    <name evidence="2" type="ORF">BN1708_012701</name>
    <name evidence="3" type="ORF">HYQ45_016887</name>
</gene>
<dbReference type="OrthoDB" id="61370at2759"/>
<organism evidence="2 4">
    <name type="scientific">Verticillium longisporum</name>
    <name type="common">Verticillium dahliae var. longisporum</name>
    <dbReference type="NCBI Taxonomy" id="100787"/>
    <lineage>
        <taxon>Eukaryota</taxon>
        <taxon>Fungi</taxon>
        <taxon>Dikarya</taxon>
        <taxon>Ascomycota</taxon>
        <taxon>Pezizomycotina</taxon>
        <taxon>Sordariomycetes</taxon>
        <taxon>Hypocreomycetidae</taxon>
        <taxon>Glomerellales</taxon>
        <taxon>Plectosphaerellaceae</taxon>
        <taxon>Verticillium</taxon>
    </lineage>
</organism>
<dbReference type="Proteomes" id="UP000044602">
    <property type="component" value="Unassembled WGS sequence"/>
</dbReference>
<feature type="transmembrane region" description="Helical" evidence="1">
    <location>
        <begin position="161"/>
        <end position="182"/>
    </location>
</feature>
<evidence type="ECO:0000256" key="1">
    <source>
        <dbReference type="SAM" id="Phobius"/>
    </source>
</evidence>
<accession>A0A0G4LD32</accession>
<reference evidence="3" key="2">
    <citation type="journal article" date="2021" name="Mol. Plant Pathol.">
        <title>A 20-kb lineage-specific genomic region tames virulence in pathogenic amphidiploid Verticillium longisporum.</title>
        <authorList>
            <person name="Harting R."/>
            <person name="Starke J."/>
            <person name="Kusch H."/>
            <person name="Poggeler S."/>
            <person name="Maurus I."/>
            <person name="Schluter R."/>
            <person name="Landesfeind M."/>
            <person name="Bulla I."/>
            <person name="Nowrousian M."/>
            <person name="de Jonge R."/>
            <person name="Stahlhut G."/>
            <person name="Hoff K.J."/>
            <person name="Asshauer K.P."/>
            <person name="Thurmer A."/>
            <person name="Stanke M."/>
            <person name="Daniel R."/>
            <person name="Morgenstern B."/>
            <person name="Thomma B.P.H.J."/>
            <person name="Kronstad J.W."/>
            <person name="Braus-Stromeyer S.A."/>
            <person name="Braus G.H."/>
        </authorList>
    </citation>
    <scope>NUCLEOTIDE SEQUENCE</scope>
    <source>
        <strain evidence="3">Vl32</strain>
    </source>
</reference>
<dbReference type="Proteomes" id="UP000689129">
    <property type="component" value="Unassembled WGS sequence"/>
</dbReference>
<keyword evidence="4" id="KW-1185">Reference proteome</keyword>
<keyword evidence="1" id="KW-0472">Membrane</keyword>
<keyword evidence="1" id="KW-1133">Transmembrane helix</keyword>
<dbReference type="EMBL" id="JAEMWZ010000526">
    <property type="protein sequence ID" value="KAG7113288.1"/>
    <property type="molecule type" value="Genomic_DNA"/>
</dbReference>
<sequence length="196" mass="21511">MTRVSVYSAALVAFVAATTMTIASITVPHWISYSATTVDGHTYSKHIGLHRTCSNLYDPPCREFPTADQCTGERSFCSMWRTVGFLASFATILQLATIVSFLVIMVGGRFKREVGWKLLGLMLVVVGLFEFSIMGIVAYLFDHDQQFTVPGWTLDTSWVLMTVSASVSLICAVGLAVSAYVLPSEDGYDFLEDPIP</sequence>
<name>A0A0G4LD32_VERLO</name>
<dbReference type="Gene3D" id="1.20.140.150">
    <property type="match status" value="1"/>
</dbReference>
<dbReference type="SMR" id="A0A0G4LD32"/>
<evidence type="ECO:0000313" key="2">
    <source>
        <dbReference type="EMBL" id="CRK19640.1"/>
    </source>
</evidence>
<protein>
    <recommendedName>
        <fullName evidence="5">Pre-mRNA splicing factor</fullName>
    </recommendedName>
</protein>
<dbReference type="AlphaFoldDB" id="A0A0G4LD32"/>